<dbReference type="RefSeq" id="WP_088853713.1">
    <property type="nucleotide sequence ID" value="NZ_CP015102.1"/>
</dbReference>
<keyword evidence="1" id="KW-0472">Membrane</keyword>
<dbReference type="EMBL" id="CP015102">
    <property type="protein sequence ID" value="ASJ06455.1"/>
    <property type="molecule type" value="Genomic_DNA"/>
</dbReference>
<keyword evidence="1" id="KW-1133">Transmembrane helix</keyword>
<gene>
    <name evidence="2" type="ORF">A3L08_03475</name>
</gene>
<dbReference type="OrthoDB" id="382387at2157"/>
<feature type="transmembrane region" description="Helical" evidence="1">
    <location>
        <begin position="98"/>
        <end position="116"/>
    </location>
</feature>
<organism evidence="2 3">
    <name type="scientific">Thermococcus pacificus</name>
    <dbReference type="NCBI Taxonomy" id="71998"/>
    <lineage>
        <taxon>Archaea</taxon>
        <taxon>Methanobacteriati</taxon>
        <taxon>Methanobacteriota</taxon>
        <taxon>Thermococci</taxon>
        <taxon>Thermococcales</taxon>
        <taxon>Thermococcaceae</taxon>
        <taxon>Thermococcus</taxon>
    </lineage>
</organism>
<dbReference type="Proteomes" id="UP000197418">
    <property type="component" value="Chromosome"/>
</dbReference>
<name>A0A218P6P0_9EURY</name>
<dbReference type="AlphaFoldDB" id="A0A218P6P0"/>
<evidence type="ECO:0000313" key="3">
    <source>
        <dbReference type="Proteomes" id="UP000197418"/>
    </source>
</evidence>
<feature type="transmembrane region" description="Helical" evidence="1">
    <location>
        <begin position="28"/>
        <end position="45"/>
    </location>
</feature>
<feature type="transmembrane region" description="Helical" evidence="1">
    <location>
        <begin position="145"/>
        <end position="164"/>
    </location>
</feature>
<evidence type="ECO:0000313" key="2">
    <source>
        <dbReference type="EMBL" id="ASJ06455.1"/>
    </source>
</evidence>
<dbReference type="GeneID" id="33315300"/>
<evidence type="ECO:0000256" key="1">
    <source>
        <dbReference type="SAM" id="Phobius"/>
    </source>
</evidence>
<feature type="transmembrane region" description="Helical" evidence="1">
    <location>
        <begin position="5"/>
        <end position="22"/>
    </location>
</feature>
<protein>
    <submittedName>
        <fullName evidence="2">Uncharacterized protein</fullName>
    </submittedName>
</protein>
<dbReference type="KEGG" id="tpaf:A3L08_03475"/>
<feature type="transmembrane region" description="Helical" evidence="1">
    <location>
        <begin position="122"/>
        <end position="138"/>
    </location>
</feature>
<keyword evidence="3" id="KW-1185">Reference proteome</keyword>
<proteinExistence type="predicted"/>
<accession>A0A218P6P0</accession>
<reference evidence="2 3" key="1">
    <citation type="submission" date="2016-04" db="EMBL/GenBank/DDBJ databases">
        <title>Complete genome sequence of Thermococcus pacificus type strain P4.</title>
        <authorList>
            <person name="Oger P.M."/>
        </authorList>
    </citation>
    <scope>NUCLEOTIDE SEQUENCE [LARGE SCALE GENOMIC DNA]</scope>
    <source>
        <strain evidence="2 3">P-4</strain>
    </source>
</reference>
<sequence length="230" mass="25688">MPLRIVDHPVVLMPFLLLAVSLLTGEKVSWILMGLSLWLIVYISFTGEAKIEGQKIVIRIGRPIPLAKKEILLDEVVEVIELPGAYGIRMIGQFQRPWVPIGCLTTGLFVGILLLLRGESYGIFWMYISLLSSLDYLFRPVDKRIRVVASGIISLFSALAFFYLRHPEFSLGVIAYGFFDVISSEDYGQDAIIIKTENEKIVLLGESASKERFLKGLRSIIVGGLNAQTP</sequence>
<keyword evidence="1" id="KW-0812">Transmembrane</keyword>